<evidence type="ECO:0000313" key="1">
    <source>
        <dbReference type="EMBL" id="PYD80456.1"/>
    </source>
</evidence>
<organism evidence="1 2">
    <name type="scientific">Komagataeibacter sucrofermentans</name>
    <dbReference type="NCBI Taxonomy" id="1053551"/>
    <lineage>
        <taxon>Bacteria</taxon>
        <taxon>Pseudomonadati</taxon>
        <taxon>Pseudomonadota</taxon>
        <taxon>Alphaproteobacteria</taxon>
        <taxon>Acetobacterales</taxon>
        <taxon>Acetobacteraceae</taxon>
        <taxon>Komagataeibacter</taxon>
    </lineage>
</organism>
<dbReference type="EMBL" id="NKUA01000003">
    <property type="protein sequence ID" value="PYD80456.1"/>
    <property type="molecule type" value="Genomic_DNA"/>
</dbReference>
<dbReference type="AlphaFoldDB" id="A0A318QLQ6"/>
<sequence length="225" mass="24896">MTVDLVRNIFYQRDDWEHFLLQMVSGGDFSHISTFVGQVYSPGAAEDFDLLLYKGEKLALRGSTLIAFGKEGCIVFPSFGIEVWADVAPARTLIRHHIAYMQAISAAWVGFTQEMANIRAATRKAMLGVDAGLGVRFDSQHNAYVLKGPHVIATINLVNSTQIPSAVDMVRENLKAGLILPVDVPEGEATPVVPLRQFHFPRDAPFIDAYRIARNTDVRPDEIPS</sequence>
<keyword evidence="2" id="KW-1185">Reference proteome</keyword>
<gene>
    <name evidence="1" type="ORF">CFR77_03440</name>
</gene>
<dbReference type="OrthoDB" id="7257815at2"/>
<dbReference type="RefSeq" id="WP_110567599.1">
    <property type="nucleotide sequence ID" value="NZ_CP137147.1"/>
</dbReference>
<proteinExistence type="predicted"/>
<reference evidence="1 2" key="1">
    <citation type="submission" date="2017-07" db="EMBL/GenBank/DDBJ databases">
        <title>A draft genome sequence of Komagataeibacter sucrofermentans LMG 18788.</title>
        <authorList>
            <person name="Skraban J."/>
            <person name="Cleenwerck I."/>
            <person name="Vandamme P."/>
            <person name="Trcek J."/>
        </authorList>
    </citation>
    <scope>NUCLEOTIDE SEQUENCE [LARGE SCALE GENOMIC DNA]</scope>
    <source>
        <strain evidence="1 2">LMG 18788</strain>
    </source>
</reference>
<evidence type="ECO:0000313" key="2">
    <source>
        <dbReference type="Proteomes" id="UP000247814"/>
    </source>
</evidence>
<comment type="caution">
    <text evidence="1">The sequence shown here is derived from an EMBL/GenBank/DDBJ whole genome shotgun (WGS) entry which is preliminary data.</text>
</comment>
<dbReference type="Proteomes" id="UP000247814">
    <property type="component" value="Unassembled WGS sequence"/>
</dbReference>
<name>A0A318QLQ6_9PROT</name>
<accession>A0A318QLQ6</accession>
<protein>
    <submittedName>
        <fullName evidence="1">Uncharacterized protein</fullName>
    </submittedName>
</protein>